<organism evidence="1">
    <name type="scientific">bioreactor metagenome</name>
    <dbReference type="NCBI Taxonomy" id="1076179"/>
    <lineage>
        <taxon>unclassified sequences</taxon>
        <taxon>metagenomes</taxon>
        <taxon>ecological metagenomes</taxon>
    </lineage>
</organism>
<gene>
    <name evidence="1" type="ORF">SDC9_211110</name>
</gene>
<dbReference type="EMBL" id="VSSQ01142642">
    <property type="protein sequence ID" value="MPN63352.1"/>
    <property type="molecule type" value="Genomic_DNA"/>
</dbReference>
<dbReference type="AlphaFoldDB" id="A0A645JJE3"/>
<comment type="caution">
    <text evidence="1">The sequence shown here is derived from an EMBL/GenBank/DDBJ whole genome shotgun (WGS) entry which is preliminary data.</text>
</comment>
<name>A0A645JJE3_9ZZZZ</name>
<accession>A0A645JJE3</accession>
<protein>
    <submittedName>
        <fullName evidence="1">Uncharacterized protein</fullName>
    </submittedName>
</protein>
<reference evidence="1" key="1">
    <citation type="submission" date="2019-08" db="EMBL/GenBank/DDBJ databases">
        <authorList>
            <person name="Kucharzyk K."/>
            <person name="Murdoch R.W."/>
            <person name="Higgins S."/>
            <person name="Loffler F."/>
        </authorList>
    </citation>
    <scope>NUCLEOTIDE SEQUENCE</scope>
</reference>
<evidence type="ECO:0000313" key="1">
    <source>
        <dbReference type="EMBL" id="MPN63352.1"/>
    </source>
</evidence>
<sequence length="50" mass="5325">MIIEKSNVNLSSLMKMRAVAVGPIINAITRIDPTASNDVTVVTETSVINP</sequence>
<proteinExistence type="predicted"/>